<keyword evidence="14" id="KW-1003">Cell membrane</keyword>
<dbReference type="InterPro" id="IPR038376">
    <property type="entry name" value="ATP_synth_asu_C_sf"/>
</dbReference>
<evidence type="ECO:0000259" key="15">
    <source>
        <dbReference type="Pfam" id="PF00006"/>
    </source>
</evidence>
<dbReference type="GO" id="GO:0005524">
    <property type="term" value="F:ATP binding"/>
    <property type="evidence" value="ECO:0007669"/>
    <property type="project" value="UniProtKB-UniRule"/>
</dbReference>
<dbReference type="InterPro" id="IPR036121">
    <property type="entry name" value="ATPase_F1/V1/A1_a/bsu_N_sf"/>
</dbReference>
<dbReference type="SUPFAM" id="SSF50615">
    <property type="entry name" value="N-terminal domain of alpha and beta subunits of F1 ATP synthase"/>
    <property type="match status" value="1"/>
</dbReference>
<dbReference type="Proteomes" id="UP000280842">
    <property type="component" value="Unassembled WGS sequence"/>
</dbReference>
<comment type="caution">
    <text evidence="14">Lacks conserved residue(s) required for the propagation of feature annotation.</text>
</comment>
<dbReference type="SUPFAM" id="SSF52540">
    <property type="entry name" value="P-loop containing nucleoside triphosphate hydrolases"/>
    <property type="match status" value="1"/>
</dbReference>
<evidence type="ECO:0000256" key="9">
    <source>
        <dbReference type="ARBA" id="ARBA00023065"/>
    </source>
</evidence>
<evidence type="ECO:0000256" key="11">
    <source>
        <dbReference type="ARBA" id="ARBA00023196"/>
    </source>
</evidence>
<dbReference type="GO" id="GO:0005886">
    <property type="term" value="C:plasma membrane"/>
    <property type="evidence" value="ECO:0007669"/>
    <property type="project" value="UniProtKB-SubCell"/>
</dbReference>
<dbReference type="GO" id="GO:0045259">
    <property type="term" value="C:proton-transporting ATP synthase complex"/>
    <property type="evidence" value="ECO:0007669"/>
    <property type="project" value="UniProtKB-KW"/>
</dbReference>
<proteinExistence type="inferred from homology"/>
<keyword evidence="11 14" id="KW-0139">CF(1)</keyword>
<accession>A0A3M0BJ94</accession>
<evidence type="ECO:0000256" key="10">
    <source>
        <dbReference type="ARBA" id="ARBA00023136"/>
    </source>
</evidence>
<evidence type="ECO:0000256" key="4">
    <source>
        <dbReference type="ARBA" id="ARBA00022448"/>
    </source>
</evidence>
<dbReference type="FunFam" id="3.40.50.300:FF:000002">
    <property type="entry name" value="ATP synthase subunit alpha"/>
    <property type="match status" value="1"/>
</dbReference>
<evidence type="ECO:0000256" key="14">
    <source>
        <dbReference type="HAMAP-Rule" id="MF_01346"/>
    </source>
</evidence>
<dbReference type="InterPro" id="IPR023366">
    <property type="entry name" value="ATP_synth_asu-like_sf"/>
</dbReference>
<keyword evidence="10 14" id="KW-0472">Membrane</keyword>
<dbReference type="NCBIfam" id="TIGR00962">
    <property type="entry name" value="atpA"/>
    <property type="match status" value="1"/>
</dbReference>
<dbReference type="PANTHER" id="PTHR48082:SF2">
    <property type="entry name" value="ATP SYNTHASE SUBUNIT ALPHA, MITOCHONDRIAL"/>
    <property type="match status" value="1"/>
</dbReference>
<dbReference type="GO" id="GO:0046933">
    <property type="term" value="F:proton-transporting ATP synthase activity, rotational mechanism"/>
    <property type="evidence" value="ECO:0007669"/>
    <property type="project" value="UniProtKB-UniRule"/>
</dbReference>
<reference evidence="17 18" key="1">
    <citation type="submission" date="2018-10" db="EMBL/GenBank/DDBJ databases">
        <title>Genomic Encyclopedia of Archaeal and Bacterial Type Strains, Phase II (KMG-II): from individual species to whole genera.</title>
        <authorList>
            <person name="Goeker M."/>
        </authorList>
    </citation>
    <scope>NUCLEOTIDE SEQUENCE [LARGE SCALE GENOMIC DNA]</scope>
    <source>
        <strain evidence="17 18">VM1</strain>
    </source>
</reference>
<comment type="subcellular location">
    <subcellularLocation>
        <location evidence="14">Cell membrane</location>
        <topology evidence="14">Peripheral membrane protein</topology>
    </subcellularLocation>
    <subcellularLocation>
        <location evidence="2">Membrane</location>
    </subcellularLocation>
</comment>
<dbReference type="PROSITE" id="PS00152">
    <property type="entry name" value="ATPASE_ALPHA_BETA"/>
    <property type="match status" value="1"/>
</dbReference>
<evidence type="ECO:0000256" key="2">
    <source>
        <dbReference type="ARBA" id="ARBA00004370"/>
    </source>
</evidence>
<comment type="similarity">
    <text evidence="3 14">Belongs to the ATPase alpha/beta chains family.</text>
</comment>
<evidence type="ECO:0000256" key="13">
    <source>
        <dbReference type="ARBA" id="ARBA00026013"/>
    </source>
</evidence>
<evidence type="ECO:0000313" key="18">
    <source>
        <dbReference type="Proteomes" id="UP000280842"/>
    </source>
</evidence>
<dbReference type="InterPro" id="IPR000793">
    <property type="entry name" value="ATP_synth_asu_C"/>
</dbReference>
<sequence length="495" mass="56023">MKAINGIDRFKEAIKEAVKDYQLKPLIEEEGVVESIEEGLAKIRGLPNVQFYEVVKFENNINGIVIDIKENFLTAIILEKEKNVEVNSIVYRTGHIISVPVSEDIVGRMVNPLGKPLDEKPPIKTSTYYPVERDAPAIFDRDFVKDQLYTGIKVIDSMFPIGKGQRELILGDTSTGKTTLAVDTILNQKDKNVICVYTAIGQRKQAVLDVYSTLKKYGALDYTVIVAATSDQNPGLKFLAPYSATAIAEYFLDKGKDVLIVYDDLTKHAFAYQALSLLLKRPPGREAYPGDIFYIHSRLLERACKIKNGGSITALPIVETQAGRISSYIPTNVISITDGQIYLDANLFNINQRPAVDVGKSVSRIGGKTQIPALKDVAESLRLYYAQFLEVEIFTKLGVKVFGETEKIIRRGKRLRELLKQPKRKHYQVEQQVIIFFLLNEGYFDKLPEDQVNYNADFVLERLEKEKPEILKEIKYSKVLTENLKKEIKDFVEKL</sequence>
<keyword evidence="18" id="KW-1185">Reference proteome</keyword>
<dbReference type="InterPro" id="IPR020003">
    <property type="entry name" value="ATPase_a/bsu_AS"/>
</dbReference>
<evidence type="ECO:0000256" key="12">
    <source>
        <dbReference type="ARBA" id="ARBA00023310"/>
    </source>
</evidence>
<feature type="domain" description="ATPase F1/V1/A1 complex alpha/beta subunit nucleotide-binding" evidence="15">
    <location>
        <begin position="151"/>
        <end position="363"/>
    </location>
</feature>
<feature type="site" description="Required for activity" evidence="14">
    <location>
        <position position="361"/>
    </location>
</feature>
<dbReference type="PANTHER" id="PTHR48082">
    <property type="entry name" value="ATP SYNTHASE SUBUNIT ALPHA, MITOCHONDRIAL"/>
    <property type="match status" value="1"/>
</dbReference>
<dbReference type="InterPro" id="IPR005294">
    <property type="entry name" value="ATP_synth_F1_asu"/>
</dbReference>
<dbReference type="HAMAP" id="MF_01346">
    <property type="entry name" value="ATP_synth_alpha_bact"/>
    <property type="match status" value="1"/>
</dbReference>
<dbReference type="Pfam" id="PF00306">
    <property type="entry name" value="ATP-synt_ab_C"/>
    <property type="match status" value="1"/>
</dbReference>
<comment type="function">
    <text evidence="1 14">Produces ATP from ADP in the presence of a proton gradient across the membrane. The alpha chain is a regulatory subunit.</text>
</comment>
<dbReference type="NCBIfam" id="NF009884">
    <property type="entry name" value="PRK13343.1"/>
    <property type="match status" value="1"/>
</dbReference>
<dbReference type="OrthoDB" id="9803053at2"/>
<comment type="catalytic activity">
    <reaction evidence="14">
        <text>ATP + H2O + 4 H(+)(in) = ADP + phosphate + 5 H(+)(out)</text>
        <dbReference type="Rhea" id="RHEA:57720"/>
        <dbReference type="ChEBI" id="CHEBI:15377"/>
        <dbReference type="ChEBI" id="CHEBI:15378"/>
        <dbReference type="ChEBI" id="CHEBI:30616"/>
        <dbReference type="ChEBI" id="CHEBI:43474"/>
        <dbReference type="ChEBI" id="CHEBI:456216"/>
        <dbReference type="EC" id="7.1.2.2"/>
    </reaction>
</comment>
<keyword evidence="9 14" id="KW-0406">Ion transport</keyword>
<evidence type="ECO:0000256" key="1">
    <source>
        <dbReference type="ARBA" id="ARBA00003784"/>
    </source>
</evidence>
<dbReference type="RefSeq" id="WP_121923022.1">
    <property type="nucleotide sequence ID" value="NZ_REFO01000011.1"/>
</dbReference>
<dbReference type="Gene3D" id="3.40.50.300">
    <property type="entry name" value="P-loop containing nucleotide triphosphate hydrolases"/>
    <property type="match status" value="1"/>
</dbReference>
<protein>
    <recommendedName>
        <fullName evidence="14">ATP synthase subunit alpha</fullName>
        <ecNumber evidence="14">7.1.2.2</ecNumber>
    </recommendedName>
    <alternativeName>
        <fullName evidence="14">ATP synthase F1 sector subunit alpha</fullName>
    </alternativeName>
    <alternativeName>
        <fullName evidence="14">F-ATPase subunit alpha</fullName>
    </alternativeName>
</protein>
<dbReference type="Gene3D" id="1.20.150.20">
    <property type="entry name" value="ATP synthase alpha/beta chain, C-terminal domain"/>
    <property type="match status" value="1"/>
</dbReference>
<dbReference type="Gene3D" id="2.40.30.20">
    <property type="match status" value="1"/>
</dbReference>
<dbReference type="EMBL" id="REFO01000011">
    <property type="protein sequence ID" value="RMA97237.1"/>
    <property type="molecule type" value="Genomic_DNA"/>
</dbReference>
<evidence type="ECO:0000256" key="8">
    <source>
        <dbReference type="ARBA" id="ARBA00022967"/>
    </source>
</evidence>
<dbReference type="SUPFAM" id="SSF47917">
    <property type="entry name" value="C-terminal domain of alpha and beta subunits of F1 ATP synthase"/>
    <property type="match status" value="1"/>
</dbReference>
<dbReference type="Pfam" id="PF00006">
    <property type="entry name" value="ATP-synt_ab"/>
    <property type="match status" value="1"/>
</dbReference>
<dbReference type="CDD" id="cd18113">
    <property type="entry name" value="ATP-synt_F1_alpha_C"/>
    <property type="match status" value="1"/>
</dbReference>
<evidence type="ECO:0000259" key="16">
    <source>
        <dbReference type="Pfam" id="PF00306"/>
    </source>
</evidence>
<keyword evidence="7 14" id="KW-0067">ATP-binding</keyword>
<dbReference type="GO" id="GO:0043531">
    <property type="term" value="F:ADP binding"/>
    <property type="evidence" value="ECO:0007669"/>
    <property type="project" value="TreeGrafter"/>
</dbReference>
<dbReference type="CDD" id="cd01132">
    <property type="entry name" value="F1-ATPase_alpha_CD"/>
    <property type="match status" value="1"/>
</dbReference>
<keyword evidence="4 14" id="KW-0813">Transport</keyword>
<organism evidence="17 18">
    <name type="scientific">Hydrogenothermus marinus</name>
    <dbReference type="NCBI Taxonomy" id="133270"/>
    <lineage>
        <taxon>Bacteria</taxon>
        <taxon>Pseudomonadati</taxon>
        <taxon>Aquificota</taxon>
        <taxon>Aquificia</taxon>
        <taxon>Aquificales</taxon>
        <taxon>Hydrogenothermaceae</taxon>
        <taxon>Hydrogenothermus</taxon>
    </lineage>
</organism>
<evidence type="ECO:0000256" key="6">
    <source>
        <dbReference type="ARBA" id="ARBA00022781"/>
    </source>
</evidence>
<evidence type="ECO:0000313" key="17">
    <source>
        <dbReference type="EMBL" id="RMA97237.1"/>
    </source>
</evidence>
<keyword evidence="6 14" id="KW-0375">Hydrogen ion transport</keyword>
<dbReference type="InterPro" id="IPR027417">
    <property type="entry name" value="P-loop_NTPase"/>
</dbReference>
<gene>
    <name evidence="14" type="primary">atpA</name>
    <name evidence="17" type="ORF">CLV39_0894</name>
</gene>
<feature type="domain" description="ATP synthase alpha subunit C-terminal" evidence="16">
    <location>
        <begin position="370"/>
        <end position="494"/>
    </location>
</feature>
<keyword evidence="12 14" id="KW-0066">ATP synthesis</keyword>
<keyword evidence="8 14" id="KW-1278">Translocase</keyword>
<keyword evidence="5 14" id="KW-0547">Nucleotide-binding</keyword>
<evidence type="ECO:0000256" key="5">
    <source>
        <dbReference type="ARBA" id="ARBA00022741"/>
    </source>
</evidence>
<evidence type="ECO:0000256" key="7">
    <source>
        <dbReference type="ARBA" id="ARBA00022840"/>
    </source>
</evidence>
<dbReference type="InterPro" id="IPR000194">
    <property type="entry name" value="ATPase_F1/V1/A1_a/bsu_nucl-bd"/>
</dbReference>
<dbReference type="InterPro" id="IPR033732">
    <property type="entry name" value="ATP_synth_F1_a_nt-bd_dom"/>
</dbReference>
<dbReference type="AlphaFoldDB" id="A0A3M0BJ94"/>
<name>A0A3M0BJ94_9AQUI</name>
<evidence type="ECO:0000256" key="3">
    <source>
        <dbReference type="ARBA" id="ARBA00008936"/>
    </source>
</evidence>
<comment type="caution">
    <text evidence="17">The sequence shown here is derived from an EMBL/GenBank/DDBJ whole genome shotgun (WGS) entry which is preliminary data.</text>
</comment>
<dbReference type="EC" id="7.1.2.2" evidence="14"/>
<comment type="subunit">
    <text evidence="13">F-type ATPases have 2 components, CF(1) - the catalytic core - and CF(0) - the membrane proton channel. CF(1) has five subunits: alpha(3), beta(3), gamma(1), delta(1), epsilon(1). CF(0) has four main subunits: a(1), b(1), b'(1) and c(9-12).</text>
</comment>